<dbReference type="InterPro" id="IPR009006">
    <property type="entry name" value="Ala_racemase/Decarboxylase_C"/>
</dbReference>
<dbReference type="EC" id="5.1.1.1" evidence="4"/>
<dbReference type="HAMAP" id="MF_01201">
    <property type="entry name" value="Ala_racemase"/>
    <property type="match status" value="1"/>
</dbReference>
<dbReference type="PRINTS" id="PR00992">
    <property type="entry name" value="ALARACEMASE"/>
</dbReference>
<dbReference type="InterPro" id="IPR000821">
    <property type="entry name" value="Ala_racemase"/>
</dbReference>
<comment type="catalytic activity">
    <reaction evidence="4">
        <text>L-alanine = D-alanine</text>
        <dbReference type="Rhea" id="RHEA:20249"/>
        <dbReference type="ChEBI" id="CHEBI:57416"/>
        <dbReference type="ChEBI" id="CHEBI:57972"/>
        <dbReference type="EC" id="5.1.1.1"/>
    </reaction>
</comment>
<dbReference type="PROSITE" id="PS00395">
    <property type="entry name" value="ALANINE_RACEMASE"/>
    <property type="match status" value="1"/>
</dbReference>
<gene>
    <name evidence="8" type="ORF">A3A97_00830</name>
</gene>
<evidence type="ECO:0000313" key="8">
    <source>
        <dbReference type="EMBL" id="OHA51376.1"/>
    </source>
</evidence>
<dbReference type="CDD" id="cd00430">
    <property type="entry name" value="PLPDE_III_AR"/>
    <property type="match status" value="1"/>
</dbReference>
<organism evidence="8 9">
    <name type="scientific">Candidatus Terrybacteria bacterium RIFCSPLOWO2_01_FULL_40_23</name>
    <dbReference type="NCBI Taxonomy" id="1802366"/>
    <lineage>
        <taxon>Bacteria</taxon>
        <taxon>Candidatus Terryibacteriota</taxon>
    </lineage>
</organism>
<sequence length="382" mass="42466">MTNNNHKSKSWLEISKTALLSNIKAITSLLPKDVSIMAVIKANAYGHGLKQVSSLLNRTDIEWFGVDSLEEALLISKQRTDLPILIMGYTLRKDLVSVIENSFRQVVYDIETLKVIESEAKGLNKKAYVHLKIETGTNRQGIKLEDLETFADFFVGNSYIVLEGIYTHFADVEAGTGEFAAKQLAEYKKSVDIFAKRNITIPLHHAAATSAILLLPETHFNLVRLGIGLYGLWPSREIKEKSVGADKKIGFMPVLQWKTIVAQIKMVKSGESVGYGQSECVRRDSTIAVIPQGYADGYDRKLSSCGEVLIRGERVKVLGRICMNIFMVDITDIGGVQVEDEVVLIGTQGEEEITAEELADKCDTINYEIVSRINPLIVRTII</sequence>
<feature type="domain" description="Alanine racemase C-terminal" evidence="7">
    <location>
        <begin position="254"/>
        <end position="382"/>
    </location>
</feature>
<dbReference type="GO" id="GO:0030170">
    <property type="term" value="F:pyridoxal phosphate binding"/>
    <property type="evidence" value="ECO:0007669"/>
    <property type="project" value="UniProtKB-UniRule"/>
</dbReference>
<keyword evidence="2 4" id="KW-0663">Pyridoxal phosphate</keyword>
<feature type="active site" description="Proton acceptor; specific for L-alanine" evidence="4">
    <location>
        <position position="275"/>
    </location>
</feature>
<protein>
    <recommendedName>
        <fullName evidence="4">Alanine racemase</fullName>
        <ecNumber evidence="4">5.1.1.1</ecNumber>
    </recommendedName>
</protein>
<feature type="active site" description="Proton acceptor; specific for D-alanine" evidence="4">
    <location>
        <position position="41"/>
    </location>
</feature>
<dbReference type="PANTHER" id="PTHR30511">
    <property type="entry name" value="ALANINE RACEMASE"/>
    <property type="match status" value="1"/>
</dbReference>
<evidence type="ECO:0000256" key="3">
    <source>
        <dbReference type="ARBA" id="ARBA00023235"/>
    </source>
</evidence>
<evidence type="ECO:0000256" key="5">
    <source>
        <dbReference type="PIRSR" id="PIRSR600821-50"/>
    </source>
</evidence>
<comment type="caution">
    <text evidence="8">The sequence shown here is derived from an EMBL/GenBank/DDBJ whole genome shotgun (WGS) entry which is preliminary data.</text>
</comment>
<dbReference type="NCBIfam" id="TIGR00492">
    <property type="entry name" value="alr"/>
    <property type="match status" value="1"/>
</dbReference>
<feature type="binding site" evidence="4 6">
    <location>
        <position position="139"/>
    </location>
    <ligand>
        <name>substrate</name>
    </ligand>
</feature>
<dbReference type="Proteomes" id="UP000176951">
    <property type="component" value="Unassembled WGS sequence"/>
</dbReference>
<accession>A0A1G2PSQ1</accession>
<evidence type="ECO:0000256" key="1">
    <source>
        <dbReference type="ARBA" id="ARBA00001933"/>
    </source>
</evidence>
<dbReference type="Pfam" id="PF01168">
    <property type="entry name" value="Ala_racemase_N"/>
    <property type="match status" value="1"/>
</dbReference>
<evidence type="ECO:0000256" key="4">
    <source>
        <dbReference type="HAMAP-Rule" id="MF_01201"/>
    </source>
</evidence>
<dbReference type="InterPro" id="IPR029066">
    <property type="entry name" value="PLP-binding_barrel"/>
</dbReference>
<comment type="pathway">
    <text evidence="4">Amino-acid biosynthesis; D-alanine biosynthesis; D-alanine from L-alanine: step 1/1.</text>
</comment>
<comment type="similarity">
    <text evidence="4">Belongs to the alanine racemase family.</text>
</comment>
<keyword evidence="3 4" id="KW-0413">Isomerase</keyword>
<evidence type="ECO:0000313" key="9">
    <source>
        <dbReference type="Proteomes" id="UP000176951"/>
    </source>
</evidence>
<dbReference type="AlphaFoldDB" id="A0A1G2PSQ1"/>
<dbReference type="SUPFAM" id="SSF50621">
    <property type="entry name" value="Alanine racemase C-terminal domain-like"/>
    <property type="match status" value="1"/>
</dbReference>
<dbReference type="GO" id="GO:0008784">
    <property type="term" value="F:alanine racemase activity"/>
    <property type="evidence" value="ECO:0007669"/>
    <property type="project" value="UniProtKB-UniRule"/>
</dbReference>
<dbReference type="GO" id="GO:0005829">
    <property type="term" value="C:cytosol"/>
    <property type="evidence" value="ECO:0007669"/>
    <property type="project" value="TreeGrafter"/>
</dbReference>
<dbReference type="InterPro" id="IPR001608">
    <property type="entry name" value="Ala_racemase_N"/>
</dbReference>
<reference evidence="8 9" key="1">
    <citation type="journal article" date="2016" name="Nat. Commun.">
        <title>Thousands of microbial genomes shed light on interconnected biogeochemical processes in an aquifer system.</title>
        <authorList>
            <person name="Anantharaman K."/>
            <person name="Brown C.T."/>
            <person name="Hug L.A."/>
            <person name="Sharon I."/>
            <person name="Castelle C.J."/>
            <person name="Probst A.J."/>
            <person name="Thomas B.C."/>
            <person name="Singh A."/>
            <person name="Wilkins M.J."/>
            <person name="Karaoz U."/>
            <person name="Brodie E.L."/>
            <person name="Williams K.H."/>
            <person name="Hubbard S.S."/>
            <person name="Banfield J.F."/>
        </authorList>
    </citation>
    <scope>NUCLEOTIDE SEQUENCE [LARGE SCALE GENOMIC DNA]</scope>
</reference>
<dbReference type="SMART" id="SM01005">
    <property type="entry name" value="Ala_racemase_C"/>
    <property type="match status" value="1"/>
</dbReference>
<name>A0A1G2PSQ1_9BACT</name>
<dbReference type="Pfam" id="PF00842">
    <property type="entry name" value="Ala_racemase_C"/>
    <property type="match status" value="1"/>
</dbReference>
<evidence type="ECO:0000256" key="6">
    <source>
        <dbReference type="PIRSR" id="PIRSR600821-52"/>
    </source>
</evidence>
<dbReference type="UniPathway" id="UPA00042">
    <property type="reaction ID" value="UER00497"/>
</dbReference>
<comment type="function">
    <text evidence="4">Catalyzes the interconversion of L-alanine and D-alanine. May also act on other amino acids.</text>
</comment>
<dbReference type="Gene3D" id="3.20.20.10">
    <property type="entry name" value="Alanine racemase"/>
    <property type="match status" value="1"/>
</dbReference>
<proteinExistence type="inferred from homology"/>
<dbReference type="EMBL" id="MHSW01000023">
    <property type="protein sequence ID" value="OHA51376.1"/>
    <property type="molecule type" value="Genomic_DNA"/>
</dbReference>
<dbReference type="PANTHER" id="PTHR30511:SF0">
    <property type="entry name" value="ALANINE RACEMASE, CATABOLIC-RELATED"/>
    <property type="match status" value="1"/>
</dbReference>
<feature type="binding site" evidence="4 6">
    <location>
        <position position="323"/>
    </location>
    <ligand>
        <name>substrate</name>
    </ligand>
</feature>
<dbReference type="Gene3D" id="2.40.37.10">
    <property type="entry name" value="Lyase, Ornithine Decarboxylase, Chain A, domain 1"/>
    <property type="match status" value="1"/>
</dbReference>
<feature type="modified residue" description="N6-(pyridoxal phosphate)lysine" evidence="4 5">
    <location>
        <position position="41"/>
    </location>
</feature>
<dbReference type="InterPro" id="IPR020622">
    <property type="entry name" value="Ala_racemase_pyridoxalP-BS"/>
</dbReference>
<dbReference type="InterPro" id="IPR011079">
    <property type="entry name" value="Ala_racemase_C"/>
</dbReference>
<dbReference type="GO" id="GO:0030632">
    <property type="term" value="P:D-alanine biosynthetic process"/>
    <property type="evidence" value="ECO:0007669"/>
    <property type="project" value="UniProtKB-UniRule"/>
</dbReference>
<evidence type="ECO:0000256" key="2">
    <source>
        <dbReference type="ARBA" id="ARBA00022898"/>
    </source>
</evidence>
<comment type="cofactor">
    <cofactor evidence="1 4 5">
        <name>pyridoxal 5'-phosphate</name>
        <dbReference type="ChEBI" id="CHEBI:597326"/>
    </cofactor>
</comment>
<dbReference type="SUPFAM" id="SSF51419">
    <property type="entry name" value="PLP-binding barrel"/>
    <property type="match status" value="1"/>
</dbReference>
<dbReference type="FunFam" id="3.20.20.10:FF:000002">
    <property type="entry name" value="Alanine racemase"/>
    <property type="match status" value="1"/>
</dbReference>
<evidence type="ECO:0000259" key="7">
    <source>
        <dbReference type="SMART" id="SM01005"/>
    </source>
</evidence>